<gene>
    <name evidence="1" type="ORF">FKW77_008992</name>
</gene>
<evidence type="ECO:0008006" key="3">
    <source>
        <dbReference type="Google" id="ProtNLM"/>
    </source>
</evidence>
<dbReference type="EMBL" id="CP042192">
    <property type="protein sequence ID" value="QDS73000.1"/>
    <property type="molecule type" value="Genomic_DNA"/>
</dbReference>
<evidence type="ECO:0000313" key="2">
    <source>
        <dbReference type="Proteomes" id="UP000316270"/>
    </source>
</evidence>
<dbReference type="AlphaFoldDB" id="A0A517LBI9"/>
<dbReference type="Proteomes" id="UP000316270">
    <property type="component" value="Chromosome 8"/>
</dbReference>
<sequence length="195" mass="22524">MAAPHLLDMPPEILHRILRECLVAGVIAHKDDIGFFEKPKIAVPVLRTCKILYEAGLPIFYSENVFYFEQFKHLRTCLKQQRVYNKSLVKHILILNNKGAADSKVKLWHALPGLKSYNVLKGTEDLSRRSEMPSVVLMRDMWGREGQPVDFGVVAYRRRALYWVVTSTGTYRRGFSKWARSYKKSRALKNVMPGK</sequence>
<accession>A0A517LBI9</accession>
<organism evidence="1 2">
    <name type="scientific">Venturia effusa</name>
    <dbReference type="NCBI Taxonomy" id="50376"/>
    <lineage>
        <taxon>Eukaryota</taxon>
        <taxon>Fungi</taxon>
        <taxon>Dikarya</taxon>
        <taxon>Ascomycota</taxon>
        <taxon>Pezizomycotina</taxon>
        <taxon>Dothideomycetes</taxon>
        <taxon>Pleosporomycetidae</taxon>
        <taxon>Venturiales</taxon>
        <taxon>Venturiaceae</taxon>
        <taxon>Venturia</taxon>
    </lineage>
</organism>
<protein>
    <recommendedName>
        <fullName evidence="3">F-box domain-containing protein</fullName>
    </recommendedName>
</protein>
<proteinExistence type="predicted"/>
<keyword evidence="2" id="KW-1185">Reference proteome</keyword>
<dbReference type="OrthoDB" id="10460801at2759"/>
<reference evidence="1 2" key="1">
    <citation type="submission" date="2019-07" db="EMBL/GenBank/DDBJ databases">
        <title>Finished genome of Venturia effusa.</title>
        <authorList>
            <person name="Young C.A."/>
            <person name="Cox M.P."/>
            <person name="Ganley A.R.D."/>
            <person name="David W.J."/>
        </authorList>
    </citation>
    <scope>NUCLEOTIDE SEQUENCE [LARGE SCALE GENOMIC DNA]</scope>
    <source>
        <strain evidence="2">albino</strain>
    </source>
</reference>
<evidence type="ECO:0000313" key="1">
    <source>
        <dbReference type="EMBL" id="QDS73000.1"/>
    </source>
</evidence>
<name>A0A517LBI9_9PEZI</name>